<evidence type="ECO:0000256" key="1">
    <source>
        <dbReference type="SAM" id="Phobius"/>
    </source>
</evidence>
<organism evidence="2 3">
    <name type="scientific">Brockia lithotrophica</name>
    <dbReference type="NCBI Taxonomy" id="933949"/>
    <lineage>
        <taxon>Bacteria</taxon>
        <taxon>Bacillati</taxon>
        <taxon>Bacillota</taxon>
        <taxon>Bacilli</taxon>
        <taxon>Bacillales</taxon>
        <taxon>Bacillales Family X. Incertae Sedis</taxon>
        <taxon>Brockia</taxon>
    </lineage>
</organism>
<evidence type="ECO:0000313" key="2">
    <source>
        <dbReference type="EMBL" id="PTQ51734.1"/>
    </source>
</evidence>
<reference evidence="2 3" key="1">
    <citation type="submission" date="2017-08" db="EMBL/GenBank/DDBJ databases">
        <title>Burning lignite coal seam in the remote Altai Mountains harbors a hydrogen-driven thermophilic microbial community.</title>
        <authorList>
            <person name="Kadnikov V.V."/>
            <person name="Mardanov A.V."/>
            <person name="Ivasenko D."/>
            <person name="Beletsky A.V."/>
            <person name="Karnachuk O.V."/>
            <person name="Ravin N.V."/>
        </authorList>
    </citation>
    <scope>NUCLEOTIDE SEQUENCE [LARGE SCALE GENOMIC DNA]</scope>
    <source>
        <strain evidence="2">AL31</strain>
    </source>
</reference>
<dbReference type="EMBL" id="PEBW01000004">
    <property type="protein sequence ID" value="PTQ51734.1"/>
    <property type="molecule type" value="Genomic_DNA"/>
</dbReference>
<accession>A0A2T5G6C5</accession>
<keyword evidence="1" id="KW-0812">Transmembrane</keyword>
<protein>
    <submittedName>
        <fullName evidence="2">Uncharacterized protein</fullName>
    </submittedName>
</protein>
<comment type="caution">
    <text evidence="2">The sequence shown here is derived from an EMBL/GenBank/DDBJ whole genome shotgun (WGS) entry which is preliminary data.</text>
</comment>
<feature type="transmembrane region" description="Helical" evidence="1">
    <location>
        <begin position="7"/>
        <end position="26"/>
    </location>
</feature>
<keyword evidence="1" id="KW-0472">Membrane</keyword>
<dbReference type="AlphaFoldDB" id="A0A2T5G6C5"/>
<dbReference type="Proteomes" id="UP000244016">
    <property type="component" value="Unassembled WGS sequence"/>
</dbReference>
<evidence type="ECO:0000313" key="3">
    <source>
        <dbReference type="Proteomes" id="UP000244016"/>
    </source>
</evidence>
<name>A0A2T5G6C5_9BACL</name>
<keyword evidence="1" id="KW-1133">Transmembrane helix</keyword>
<sequence>MATLRQFLGFFPMLFLLVAILLFRVFPLGRHLRDPDAPSRT</sequence>
<proteinExistence type="predicted"/>
<gene>
    <name evidence="2" type="ORF">BLITH_1372</name>
</gene>